<feature type="compositionally biased region" description="Pro residues" evidence="1">
    <location>
        <begin position="21"/>
        <end position="32"/>
    </location>
</feature>
<feature type="non-terminal residue" evidence="2">
    <location>
        <position position="1"/>
    </location>
</feature>
<feature type="region of interest" description="Disordered" evidence="1">
    <location>
        <begin position="1"/>
        <end position="147"/>
    </location>
</feature>
<evidence type="ECO:0000256" key="1">
    <source>
        <dbReference type="SAM" id="MobiDB-lite"/>
    </source>
</evidence>
<proteinExistence type="predicted"/>
<evidence type="ECO:0000313" key="2">
    <source>
        <dbReference type="EMBL" id="CEK92847.1"/>
    </source>
</evidence>
<dbReference type="EMBL" id="HACG01045982">
    <property type="protein sequence ID" value="CEK92847.1"/>
    <property type="molecule type" value="Transcribed_RNA"/>
</dbReference>
<reference evidence="2" key="1">
    <citation type="submission" date="2014-12" db="EMBL/GenBank/DDBJ databases">
        <title>Insight into the proteome of Arion vulgaris.</title>
        <authorList>
            <person name="Aradska J."/>
            <person name="Bulat T."/>
            <person name="Smidak R."/>
            <person name="Sarate P."/>
            <person name="Gangsoo J."/>
            <person name="Sialana F."/>
            <person name="Bilban M."/>
            <person name="Lubec G."/>
        </authorList>
    </citation>
    <scope>NUCLEOTIDE SEQUENCE</scope>
    <source>
        <tissue evidence="2">Skin</tissue>
    </source>
</reference>
<gene>
    <name evidence="2" type="primary">ORF190543</name>
</gene>
<accession>A0A0B7BIY0</accession>
<organism evidence="2">
    <name type="scientific">Arion vulgaris</name>
    <dbReference type="NCBI Taxonomy" id="1028688"/>
    <lineage>
        <taxon>Eukaryota</taxon>
        <taxon>Metazoa</taxon>
        <taxon>Spiralia</taxon>
        <taxon>Lophotrochozoa</taxon>
        <taxon>Mollusca</taxon>
        <taxon>Gastropoda</taxon>
        <taxon>Heterobranchia</taxon>
        <taxon>Euthyneura</taxon>
        <taxon>Panpulmonata</taxon>
        <taxon>Eupulmonata</taxon>
        <taxon>Stylommatophora</taxon>
        <taxon>Helicina</taxon>
        <taxon>Arionoidea</taxon>
        <taxon>Arionidae</taxon>
        <taxon>Arion</taxon>
    </lineage>
</organism>
<feature type="region of interest" description="Disordered" evidence="1">
    <location>
        <begin position="187"/>
        <end position="241"/>
    </location>
</feature>
<feature type="compositionally biased region" description="Basic and acidic residues" evidence="1">
    <location>
        <begin position="97"/>
        <end position="120"/>
    </location>
</feature>
<feature type="compositionally biased region" description="Polar residues" evidence="1">
    <location>
        <begin position="64"/>
        <end position="80"/>
    </location>
</feature>
<feature type="compositionally biased region" description="Low complexity" evidence="1">
    <location>
        <begin position="9"/>
        <end position="20"/>
    </location>
</feature>
<name>A0A0B7BIY0_9EUPU</name>
<feature type="compositionally biased region" description="Basic and acidic residues" evidence="1">
    <location>
        <begin position="209"/>
        <end position="226"/>
    </location>
</feature>
<protein>
    <submittedName>
        <fullName evidence="2">Uncharacterized protein</fullName>
    </submittedName>
</protein>
<dbReference type="AlphaFoldDB" id="A0A0B7BIY0"/>
<sequence length="241" mass="26202">APFAPPPKSSTLPSLPKSAPFVPPPKPAPKPVFKPLVAPKPGNSQGGGDSGATEKTADVRKSARQPSGISSLPVKTTTNADIERTNFRQKQKYFQTDVKDIPMSHSHDGAGDVKPEHDLDQVLASTEAGHIGRSRHIQSKGDDSKPYVEDIMQVRARESEKRASWRRARMKSLEADAVQAQAVLAKAQEMSRDSPSGLHTVDISFADDDQTHHPNHNGDSRVEVSRQHIYGSGMKLGETQH</sequence>